<name>A0AAD9N965_RIDPI</name>
<dbReference type="GO" id="GO:0005634">
    <property type="term" value="C:nucleus"/>
    <property type="evidence" value="ECO:0007669"/>
    <property type="project" value="UniProtKB-SubCell"/>
</dbReference>
<dbReference type="AlphaFoldDB" id="A0AAD9N965"/>
<gene>
    <name evidence="3" type="ORF">NP493_1699g00013</name>
</gene>
<dbReference type="GO" id="GO:0030182">
    <property type="term" value="P:neuron differentiation"/>
    <property type="evidence" value="ECO:0007669"/>
    <property type="project" value="TreeGrafter"/>
</dbReference>
<comment type="caution">
    <text evidence="3">The sequence shown here is derived from an EMBL/GenBank/DDBJ whole genome shotgun (WGS) entry which is preliminary data.</text>
</comment>
<dbReference type="PANTHER" id="PTHR46770:SF1">
    <property type="entry name" value="HOMEOBOX PROTEIN ORTHOPEDIA"/>
    <property type="match status" value="1"/>
</dbReference>
<reference evidence="3" key="1">
    <citation type="journal article" date="2023" name="Mol. Biol. Evol.">
        <title>Third-Generation Sequencing Reveals the Adaptive Role of the Epigenome in Three Deep-Sea Polychaetes.</title>
        <authorList>
            <person name="Perez M."/>
            <person name="Aroh O."/>
            <person name="Sun Y."/>
            <person name="Lan Y."/>
            <person name="Juniper S.K."/>
            <person name="Young C.R."/>
            <person name="Angers B."/>
            <person name="Qian P.Y."/>
        </authorList>
    </citation>
    <scope>NUCLEOTIDE SEQUENCE</scope>
    <source>
        <strain evidence="3">R07B-5</strain>
    </source>
</reference>
<dbReference type="PANTHER" id="PTHR46770">
    <property type="entry name" value="HOMEOBOX PROTEIN ORTHOPEDIA"/>
    <property type="match status" value="1"/>
</dbReference>
<comment type="subcellular location">
    <subcellularLocation>
        <location evidence="1">Nucleus</location>
    </subcellularLocation>
</comment>
<keyword evidence="4" id="KW-1185">Reference proteome</keyword>
<dbReference type="Pfam" id="PF03826">
    <property type="entry name" value="OAR"/>
    <property type="match status" value="1"/>
</dbReference>
<dbReference type="InterPro" id="IPR051895">
    <property type="entry name" value="OTP_Homeobox"/>
</dbReference>
<dbReference type="Proteomes" id="UP001209878">
    <property type="component" value="Unassembled WGS sequence"/>
</dbReference>
<dbReference type="PROSITE" id="PS50803">
    <property type="entry name" value="OAR"/>
    <property type="match status" value="1"/>
</dbReference>
<evidence type="ECO:0000313" key="3">
    <source>
        <dbReference type="EMBL" id="KAK2159656.1"/>
    </source>
</evidence>
<evidence type="ECO:0000256" key="1">
    <source>
        <dbReference type="ARBA" id="ARBA00004123"/>
    </source>
</evidence>
<sequence>MNDSLCGFADSRWAGMTQMQQMTGGSPLSLPPAMPRQTLAQSLATQGALCNAGGFTGGMGLNPSCPSLYTPQYGMTSSCDSPLQNGGMVPQMTSQMTCGMQDMGDTWRGSSIASLRRKALEHTMTGVAGFR</sequence>
<evidence type="ECO:0000259" key="2">
    <source>
        <dbReference type="PROSITE" id="PS50803"/>
    </source>
</evidence>
<dbReference type="GO" id="GO:0003677">
    <property type="term" value="F:DNA binding"/>
    <property type="evidence" value="ECO:0007669"/>
    <property type="project" value="TreeGrafter"/>
</dbReference>
<organism evidence="3 4">
    <name type="scientific">Ridgeia piscesae</name>
    <name type="common">Tubeworm</name>
    <dbReference type="NCBI Taxonomy" id="27915"/>
    <lineage>
        <taxon>Eukaryota</taxon>
        <taxon>Metazoa</taxon>
        <taxon>Spiralia</taxon>
        <taxon>Lophotrochozoa</taxon>
        <taxon>Annelida</taxon>
        <taxon>Polychaeta</taxon>
        <taxon>Sedentaria</taxon>
        <taxon>Canalipalpata</taxon>
        <taxon>Sabellida</taxon>
        <taxon>Siboglinidae</taxon>
        <taxon>Ridgeia</taxon>
    </lineage>
</organism>
<protein>
    <recommendedName>
        <fullName evidence="2">OAR domain-containing protein</fullName>
    </recommendedName>
</protein>
<feature type="domain" description="OAR" evidence="2">
    <location>
        <begin position="110"/>
        <end position="123"/>
    </location>
</feature>
<evidence type="ECO:0000313" key="4">
    <source>
        <dbReference type="Proteomes" id="UP001209878"/>
    </source>
</evidence>
<dbReference type="InterPro" id="IPR003654">
    <property type="entry name" value="OAR_dom"/>
</dbReference>
<proteinExistence type="predicted"/>
<accession>A0AAD9N965</accession>
<dbReference type="EMBL" id="JAODUO010001698">
    <property type="protein sequence ID" value="KAK2159656.1"/>
    <property type="molecule type" value="Genomic_DNA"/>
</dbReference>